<protein>
    <submittedName>
        <fullName evidence="1">LLM class flavin-dependent oxidoreductase</fullName>
    </submittedName>
</protein>
<organism evidence="1 2">
    <name type="scientific">Alkalihalophilus pseudofirmus</name>
    <name type="common">Bacillus pseudofirmus</name>
    <dbReference type="NCBI Taxonomy" id="79885"/>
    <lineage>
        <taxon>Bacteria</taxon>
        <taxon>Bacillati</taxon>
        <taxon>Bacillota</taxon>
        <taxon>Bacilli</taxon>
        <taxon>Bacillales</taxon>
        <taxon>Bacillaceae</taxon>
        <taxon>Alkalihalophilus</taxon>
    </lineage>
</organism>
<accession>A0AAJ2U611</accession>
<gene>
    <name evidence="1" type="ORF">RYX45_24125</name>
</gene>
<dbReference type="Proteomes" id="UP001285636">
    <property type="component" value="Unassembled WGS sequence"/>
</dbReference>
<proteinExistence type="predicted"/>
<sequence length="74" mass="8656">KLNNGEGRDGIPSKEEARQYSFIQDENNKLSRKMIIGNPKEVKEELLTLQTQYKADEMMIVTITHRYEDRAPMN</sequence>
<comment type="caution">
    <text evidence="1">The sequence shown here is derived from an EMBL/GenBank/DDBJ whole genome shotgun (WGS) entry which is preliminary data.</text>
</comment>
<dbReference type="EMBL" id="JAWJAY010001159">
    <property type="protein sequence ID" value="MDV2888252.1"/>
    <property type="molecule type" value="Genomic_DNA"/>
</dbReference>
<feature type="non-terminal residue" evidence="1">
    <location>
        <position position="1"/>
    </location>
</feature>
<dbReference type="AlphaFoldDB" id="A0AAJ2U611"/>
<evidence type="ECO:0000313" key="2">
    <source>
        <dbReference type="Proteomes" id="UP001285636"/>
    </source>
</evidence>
<evidence type="ECO:0000313" key="1">
    <source>
        <dbReference type="EMBL" id="MDV2888252.1"/>
    </source>
</evidence>
<reference evidence="1" key="1">
    <citation type="submission" date="2023-10" db="EMBL/GenBank/DDBJ databases">
        <title>Screening of Alkalihalophilus pseudofirmusBZ-TG-HK211 and Its Alleviation of Salt Stress on Rapeseed Growth.</title>
        <authorList>
            <person name="Zhao B."/>
            <person name="Guo T."/>
        </authorList>
    </citation>
    <scope>NUCLEOTIDE SEQUENCE</scope>
    <source>
        <strain evidence="1">BZ-TG-HK211</strain>
    </source>
</reference>
<name>A0AAJ2U611_ALKPS</name>